<organism evidence="1 2">
    <name type="scientific">Colletotrichum phormii</name>
    <dbReference type="NCBI Taxonomy" id="359342"/>
    <lineage>
        <taxon>Eukaryota</taxon>
        <taxon>Fungi</taxon>
        <taxon>Dikarya</taxon>
        <taxon>Ascomycota</taxon>
        <taxon>Pezizomycotina</taxon>
        <taxon>Sordariomycetes</taxon>
        <taxon>Hypocreomycetidae</taxon>
        <taxon>Glomerellales</taxon>
        <taxon>Glomerellaceae</taxon>
        <taxon>Colletotrichum</taxon>
        <taxon>Colletotrichum acutatum species complex</taxon>
    </lineage>
</organism>
<proteinExistence type="predicted"/>
<accession>A0AAJ0A0L3</accession>
<name>A0AAJ0A0L3_9PEZI</name>
<comment type="caution">
    <text evidence="1">The sequence shown here is derived from an EMBL/GenBank/DDBJ whole genome shotgun (WGS) entry which is preliminary data.</text>
</comment>
<protein>
    <submittedName>
        <fullName evidence="1">Uncharacterized protein</fullName>
    </submittedName>
</protein>
<evidence type="ECO:0000313" key="1">
    <source>
        <dbReference type="EMBL" id="KAK1654252.1"/>
    </source>
</evidence>
<dbReference type="Proteomes" id="UP001243989">
    <property type="component" value="Unassembled WGS sequence"/>
</dbReference>
<keyword evidence="2" id="KW-1185">Reference proteome</keyword>
<gene>
    <name evidence="1" type="ORF">BDP81DRAFT_80152</name>
</gene>
<reference evidence="1" key="1">
    <citation type="submission" date="2021-06" db="EMBL/GenBank/DDBJ databases">
        <title>Comparative genomics, transcriptomics and evolutionary studies reveal genomic signatures of adaptation to plant cell wall in hemibiotrophic fungi.</title>
        <authorList>
            <consortium name="DOE Joint Genome Institute"/>
            <person name="Baroncelli R."/>
            <person name="Diaz J.F."/>
            <person name="Benocci T."/>
            <person name="Peng M."/>
            <person name="Battaglia E."/>
            <person name="Haridas S."/>
            <person name="Andreopoulos W."/>
            <person name="Labutti K."/>
            <person name="Pangilinan J."/>
            <person name="Floch G.L."/>
            <person name="Makela M.R."/>
            <person name="Henrissat B."/>
            <person name="Grigoriev I.V."/>
            <person name="Crouch J.A."/>
            <person name="De Vries R.P."/>
            <person name="Sukno S.A."/>
            <person name="Thon M.R."/>
        </authorList>
    </citation>
    <scope>NUCLEOTIDE SEQUENCE</scope>
    <source>
        <strain evidence="1">CBS 102054</strain>
    </source>
</reference>
<dbReference type="RefSeq" id="XP_060450296.1">
    <property type="nucleotide sequence ID" value="XM_060596299.1"/>
</dbReference>
<dbReference type="GeneID" id="85481161"/>
<evidence type="ECO:0000313" key="2">
    <source>
        <dbReference type="Proteomes" id="UP001243989"/>
    </source>
</evidence>
<dbReference type="EMBL" id="JAHMHQ010000002">
    <property type="protein sequence ID" value="KAK1654252.1"/>
    <property type="molecule type" value="Genomic_DNA"/>
</dbReference>
<dbReference type="AlphaFoldDB" id="A0AAJ0A0L3"/>
<sequence>MGTHLIGIGRSVLFGRSSSVGFLGDPSNAHLHHRSMEEGGGGTERRQEALRSFRFSLAEDERIKISTDTLLSDGVPLPRRWALTRDGRPADSGGMVGTDLSFCQVKARSSRYLGPVPGLALSPILQAALVERMLSPELTFPSTTMAHHQKRPVGLGLGIES</sequence>